<dbReference type="Proteomes" id="UP000199657">
    <property type="component" value="Unassembled WGS sequence"/>
</dbReference>
<dbReference type="EMBL" id="FOEG01000002">
    <property type="protein sequence ID" value="SEO74347.1"/>
    <property type="molecule type" value="Genomic_DNA"/>
</dbReference>
<proteinExistence type="predicted"/>
<organism evidence="1 2">
    <name type="scientific">Aquisalimonas asiatica</name>
    <dbReference type="NCBI Taxonomy" id="406100"/>
    <lineage>
        <taxon>Bacteria</taxon>
        <taxon>Pseudomonadati</taxon>
        <taxon>Pseudomonadota</taxon>
        <taxon>Gammaproteobacteria</taxon>
        <taxon>Chromatiales</taxon>
        <taxon>Ectothiorhodospiraceae</taxon>
        <taxon>Aquisalimonas</taxon>
    </lineage>
</organism>
<protein>
    <recommendedName>
        <fullName evidence="3">N-acetyltransferase domain-containing protein</fullName>
    </recommendedName>
</protein>
<dbReference type="InterPro" id="IPR016181">
    <property type="entry name" value="Acyl_CoA_acyltransferase"/>
</dbReference>
<dbReference type="Gene3D" id="3.40.630.30">
    <property type="match status" value="1"/>
</dbReference>
<accession>A0A1H8S738</accession>
<evidence type="ECO:0008006" key="3">
    <source>
        <dbReference type="Google" id="ProtNLM"/>
    </source>
</evidence>
<evidence type="ECO:0000313" key="1">
    <source>
        <dbReference type="EMBL" id="SEO74347.1"/>
    </source>
</evidence>
<dbReference type="RefSeq" id="WP_091641528.1">
    <property type="nucleotide sequence ID" value="NZ_FOEG01000002.1"/>
</dbReference>
<name>A0A1H8S738_9GAMM</name>
<dbReference type="STRING" id="406100.SAMN04488052_102545"/>
<dbReference type="OrthoDB" id="187903at2"/>
<keyword evidence="2" id="KW-1185">Reference proteome</keyword>
<gene>
    <name evidence="1" type="ORF">SAMN04488052_102545</name>
</gene>
<dbReference type="SUPFAM" id="SSF55729">
    <property type="entry name" value="Acyl-CoA N-acyltransferases (Nat)"/>
    <property type="match status" value="1"/>
</dbReference>
<dbReference type="AlphaFoldDB" id="A0A1H8S738"/>
<evidence type="ECO:0000313" key="2">
    <source>
        <dbReference type="Proteomes" id="UP000199657"/>
    </source>
</evidence>
<reference evidence="1 2" key="1">
    <citation type="submission" date="2016-10" db="EMBL/GenBank/DDBJ databases">
        <authorList>
            <person name="de Groot N.N."/>
        </authorList>
    </citation>
    <scope>NUCLEOTIDE SEQUENCE [LARGE SCALE GENOMIC DNA]</scope>
    <source>
        <strain evidence="1 2">CGMCC 1.6291</strain>
    </source>
</reference>
<sequence>MGELRFERLYGTGLGQRLDDIARLRMTVFREWPYLYEGDHEYERRFLQIYVDSQRSFALSVLDGDAVVGVTTAMPLADEEPEIRQPFVDAGLDVGRVFYFAESVLLPAYRGKGLYRQFFREREAHAGSFGAYDHVAFCAVQRPDDHPMKPAGHQPLDPVWRHFGYEPRPELVAYFPWPDIGEREETEKPLQFWLKALG</sequence>